<evidence type="ECO:0000313" key="9">
    <source>
        <dbReference type="EMBL" id="TSB47318.1"/>
    </source>
</evidence>
<dbReference type="RefSeq" id="WP_143847818.1">
    <property type="nucleotide sequence ID" value="NZ_VLXZ01000003.1"/>
</dbReference>
<accession>A0A554A0V3</accession>
<comment type="similarity">
    <text evidence="2">Belongs to the auxin efflux carrier (TC 2.A.69) family.</text>
</comment>
<feature type="transmembrane region" description="Helical" evidence="8">
    <location>
        <begin position="119"/>
        <end position="140"/>
    </location>
</feature>
<feature type="transmembrane region" description="Helical" evidence="8">
    <location>
        <begin position="6"/>
        <end position="24"/>
    </location>
</feature>
<keyword evidence="7 8" id="KW-0472">Membrane</keyword>
<organism evidence="9 10">
    <name type="scientific">Alkalicoccobacillus porphyridii</name>
    <dbReference type="NCBI Taxonomy" id="2597270"/>
    <lineage>
        <taxon>Bacteria</taxon>
        <taxon>Bacillati</taxon>
        <taxon>Bacillota</taxon>
        <taxon>Bacilli</taxon>
        <taxon>Bacillales</taxon>
        <taxon>Bacillaceae</taxon>
        <taxon>Alkalicoccobacillus</taxon>
    </lineage>
</organism>
<dbReference type="InterPro" id="IPR038770">
    <property type="entry name" value="Na+/solute_symporter_sf"/>
</dbReference>
<comment type="caution">
    <text evidence="9">The sequence shown here is derived from an EMBL/GenBank/DDBJ whole genome shotgun (WGS) entry which is preliminary data.</text>
</comment>
<feature type="transmembrane region" description="Helical" evidence="8">
    <location>
        <begin position="217"/>
        <end position="240"/>
    </location>
</feature>
<dbReference type="PANTHER" id="PTHR36838:SF1">
    <property type="entry name" value="SLR1864 PROTEIN"/>
    <property type="match status" value="1"/>
</dbReference>
<keyword evidence="5 8" id="KW-0812">Transmembrane</keyword>
<evidence type="ECO:0000256" key="3">
    <source>
        <dbReference type="ARBA" id="ARBA00022448"/>
    </source>
</evidence>
<dbReference type="Proteomes" id="UP000318521">
    <property type="component" value="Unassembled WGS sequence"/>
</dbReference>
<keyword evidence="4" id="KW-1003">Cell membrane</keyword>
<keyword evidence="10" id="KW-1185">Reference proteome</keyword>
<dbReference type="PANTHER" id="PTHR36838">
    <property type="entry name" value="AUXIN EFFLUX CARRIER FAMILY PROTEIN"/>
    <property type="match status" value="1"/>
</dbReference>
<dbReference type="GO" id="GO:0055085">
    <property type="term" value="P:transmembrane transport"/>
    <property type="evidence" value="ECO:0007669"/>
    <property type="project" value="InterPro"/>
</dbReference>
<protein>
    <submittedName>
        <fullName evidence="9">AEC family transporter</fullName>
    </submittedName>
</protein>
<feature type="transmembrane region" description="Helical" evidence="8">
    <location>
        <begin position="188"/>
        <end position="205"/>
    </location>
</feature>
<name>A0A554A0V3_9BACI</name>
<dbReference type="InterPro" id="IPR004776">
    <property type="entry name" value="Mem_transp_PIN-like"/>
</dbReference>
<evidence type="ECO:0000256" key="8">
    <source>
        <dbReference type="SAM" id="Phobius"/>
    </source>
</evidence>
<feature type="transmembrane region" description="Helical" evidence="8">
    <location>
        <begin position="95"/>
        <end position="113"/>
    </location>
</feature>
<proteinExistence type="inferred from homology"/>
<keyword evidence="3" id="KW-0813">Transport</keyword>
<feature type="transmembrane region" description="Helical" evidence="8">
    <location>
        <begin position="246"/>
        <end position="266"/>
    </location>
</feature>
<dbReference type="OrthoDB" id="9798064at2"/>
<evidence type="ECO:0000256" key="4">
    <source>
        <dbReference type="ARBA" id="ARBA00022475"/>
    </source>
</evidence>
<keyword evidence="6 8" id="KW-1133">Transmembrane helix</keyword>
<dbReference type="EMBL" id="VLXZ01000003">
    <property type="protein sequence ID" value="TSB47318.1"/>
    <property type="molecule type" value="Genomic_DNA"/>
</dbReference>
<gene>
    <name evidence="9" type="ORF">FN960_06145</name>
</gene>
<dbReference type="Pfam" id="PF03547">
    <property type="entry name" value="Mem_trans"/>
    <property type="match status" value="1"/>
</dbReference>
<reference evidence="9 10" key="1">
    <citation type="submission" date="2019-07" db="EMBL/GenBank/DDBJ databases">
        <authorList>
            <person name="Park Y.J."/>
            <person name="Jeong S.E."/>
            <person name="Jung H.S."/>
        </authorList>
    </citation>
    <scope>NUCLEOTIDE SEQUENCE [LARGE SCALE GENOMIC DNA]</scope>
    <source>
        <strain evidence="10">P16(2019)</strain>
    </source>
</reference>
<feature type="transmembrane region" description="Helical" evidence="8">
    <location>
        <begin position="31"/>
        <end position="49"/>
    </location>
</feature>
<evidence type="ECO:0000256" key="6">
    <source>
        <dbReference type="ARBA" id="ARBA00022989"/>
    </source>
</evidence>
<dbReference type="GO" id="GO:0005886">
    <property type="term" value="C:plasma membrane"/>
    <property type="evidence" value="ECO:0007669"/>
    <property type="project" value="UniProtKB-SubCell"/>
</dbReference>
<dbReference type="Gene3D" id="1.20.1530.20">
    <property type="match status" value="1"/>
</dbReference>
<evidence type="ECO:0000256" key="5">
    <source>
        <dbReference type="ARBA" id="ARBA00022692"/>
    </source>
</evidence>
<evidence type="ECO:0000256" key="2">
    <source>
        <dbReference type="ARBA" id="ARBA00010145"/>
    </source>
</evidence>
<comment type="subcellular location">
    <subcellularLocation>
        <location evidence="1">Cell membrane</location>
        <topology evidence="1">Multi-pass membrane protein</topology>
    </subcellularLocation>
</comment>
<feature type="transmembrane region" description="Helical" evidence="8">
    <location>
        <begin position="55"/>
        <end position="75"/>
    </location>
</feature>
<feature type="transmembrane region" description="Helical" evidence="8">
    <location>
        <begin position="278"/>
        <end position="298"/>
    </location>
</feature>
<evidence type="ECO:0000256" key="1">
    <source>
        <dbReference type="ARBA" id="ARBA00004651"/>
    </source>
</evidence>
<feature type="transmembrane region" description="Helical" evidence="8">
    <location>
        <begin position="152"/>
        <end position="176"/>
    </location>
</feature>
<evidence type="ECO:0000313" key="10">
    <source>
        <dbReference type="Proteomes" id="UP000318521"/>
    </source>
</evidence>
<sequence>MLELYLMFFVGLVAYWIGWIPSVGRPVLTNLLLYVTLPCLIVTSMDVPFDSSLGKGVGLLILLSIYFLAGTACIAKWSSVMLNLNPFTSGVYQSLLLFGNQGFIGVAVVSHLVGPEFLFIAVVFNLVYFILIWTYGIWLMCQGKEGMKLSTIWGNPGFVATLVGLCLFFLPISMPATLNNALSSVGEMTVPLSMIVIGCFTASISKNDLKQYLGSGLVWLITLLRLLVLPAALFLPVLFLHLPLDWLLVAVLLSATPCAPTISLFAEKYGGDVKLATVSVLVSTLFASVTLPFLFWLFEWLGTGLF</sequence>
<evidence type="ECO:0000256" key="7">
    <source>
        <dbReference type="ARBA" id="ARBA00023136"/>
    </source>
</evidence>
<dbReference type="AlphaFoldDB" id="A0A554A0V3"/>